<evidence type="ECO:0000313" key="1">
    <source>
        <dbReference type="EMBL" id="MFG6468401.1"/>
    </source>
</evidence>
<proteinExistence type="predicted"/>
<accession>A0ABW7H2Y4</accession>
<evidence type="ECO:0000313" key="2">
    <source>
        <dbReference type="Proteomes" id="UP001606303"/>
    </source>
</evidence>
<dbReference type="RefSeq" id="WP_394386554.1">
    <property type="nucleotide sequence ID" value="NZ_JBIGIB010000005.1"/>
</dbReference>
<organism evidence="1 2">
    <name type="scientific">Pelomonas baiyunensis</name>
    <dbReference type="NCBI Taxonomy" id="3299026"/>
    <lineage>
        <taxon>Bacteria</taxon>
        <taxon>Pseudomonadati</taxon>
        <taxon>Pseudomonadota</taxon>
        <taxon>Betaproteobacteria</taxon>
        <taxon>Burkholderiales</taxon>
        <taxon>Sphaerotilaceae</taxon>
        <taxon>Roseateles</taxon>
    </lineage>
</organism>
<reference evidence="1 2" key="1">
    <citation type="submission" date="2024-08" db="EMBL/GenBank/DDBJ databases">
        <authorList>
            <person name="Lu H."/>
        </authorList>
    </citation>
    <scope>NUCLEOTIDE SEQUENCE [LARGE SCALE GENOMIC DNA]</scope>
    <source>
        <strain evidence="1 2">BYS87W</strain>
    </source>
</reference>
<gene>
    <name evidence="1" type="ORF">ACG01O_17390</name>
</gene>
<name>A0ABW7H2Y4_9BURK</name>
<dbReference type="EMBL" id="JBIGIB010000005">
    <property type="protein sequence ID" value="MFG6468401.1"/>
    <property type="molecule type" value="Genomic_DNA"/>
</dbReference>
<dbReference type="Proteomes" id="UP001606303">
    <property type="component" value="Unassembled WGS sequence"/>
</dbReference>
<protein>
    <submittedName>
        <fullName evidence="1">Uncharacterized protein</fullName>
    </submittedName>
</protein>
<keyword evidence="2" id="KW-1185">Reference proteome</keyword>
<sequence>MHEPLVSQEAYRETRALIDRLTRSTVVQRMDKAPVCLVCEDTPDGSAPEHSRLTRVSPRVARTLAGFGLRGPVSLARVSGFWWVAEVDAAHLHSELEFGGAYCNRVVSTAELGTRFTRGYVQVIDGPFVSEAEARAAQGA</sequence>
<comment type="caution">
    <text evidence="1">The sequence shown here is derived from an EMBL/GenBank/DDBJ whole genome shotgun (WGS) entry which is preliminary data.</text>
</comment>